<sequence length="341" mass="38573">MKISAVIPTRNRPAYIQPLLDNIALQTYPVAEIIIVDASDDLHYKDDIAEKFSAVPLRWIASEASVCIQRNLGIAQATSPWIFLCDDDMRFPKDYVETLVNTISQHPECAAASGLFMQLENDTWVYRYPFKNFRGLLWAYVFRLSVWGEVKGMNVSALVRPAYARLCKFYECLGNSVSVGGWPVITNFDTPFFVTKTYSLGSSLIKKEMLQASPFDEVLDPSGIGDNYGVALAFPNDAAIVVTHRTQTYNAKAPENRLEYALAYYRRILALHYFLTTNARFKKSNRRWLAWSLVGLLMSFAVKGQLRLAYANLKALILIARNRNPYVEGAAKNKKVVRPSL</sequence>
<dbReference type="PANTHER" id="PTHR43685:SF2">
    <property type="entry name" value="GLYCOSYLTRANSFERASE 2-LIKE DOMAIN-CONTAINING PROTEIN"/>
    <property type="match status" value="1"/>
</dbReference>
<proteinExistence type="predicted"/>
<dbReference type="CDD" id="cd00761">
    <property type="entry name" value="Glyco_tranf_GTA_type"/>
    <property type="match status" value="1"/>
</dbReference>
<name>A0ABS1KSI0_9BACT</name>
<accession>A0ABS1KSI0</accession>
<dbReference type="PANTHER" id="PTHR43685">
    <property type="entry name" value="GLYCOSYLTRANSFERASE"/>
    <property type="match status" value="1"/>
</dbReference>
<evidence type="ECO:0000313" key="3">
    <source>
        <dbReference type="Proteomes" id="UP000613030"/>
    </source>
</evidence>
<dbReference type="RefSeq" id="WP_202010328.1">
    <property type="nucleotide sequence ID" value="NZ_JAERRB010000004.1"/>
</dbReference>
<dbReference type="Pfam" id="PF00535">
    <property type="entry name" value="Glycos_transf_2"/>
    <property type="match status" value="1"/>
</dbReference>
<evidence type="ECO:0000259" key="1">
    <source>
        <dbReference type="Pfam" id="PF00535"/>
    </source>
</evidence>
<dbReference type="InterPro" id="IPR001173">
    <property type="entry name" value="Glyco_trans_2-like"/>
</dbReference>
<reference evidence="2 3" key="1">
    <citation type="submission" date="2021-01" db="EMBL/GenBank/DDBJ databases">
        <title>Chryseolinea sp. Jin1 Genome sequencing and assembly.</title>
        <authorList>
            <person name="Kim I."/>
        </authorList>
    </citation>
    <scope>NUCLEOTIDE SEQUENCE [LARGE SCALE GENOMIC DNA]</scope>
    <source>
        <strain evidence="2 3">Jin1</strain>
    </source>
</reference>
<keyword evidence="3" id="KW-1185">Reference proteome</keyword>
<gene>
    <name evidence="2" type="ORF">JI741_13645</name>
</gene>
<dbReference type="SUPFAM" id="SSF53448">
    <property type="entry name" value="Nucleotide-diphospho-sugar transferases"/>
    <property type="match status" value="1"/>
</dbReference>
<dbReference type="InterPro" id="IPR029044">
    <property type="entry name" value="Nucleotide-diphossugar_trans"/>
</dbReference>
<protein>
    <submittedName>
        <fullName evidence="2">Glycosyltransferase family 2 protein</fullName>
    </submittedName>
</protein>
<feature type="domain" description="Glycosyltransferase 2-like" evidence="1">
    <location>
        <begin position="4"/>
        <end position="131"/>
    </location>
</feature>
<evidence type="ECO:0000313" key="2">
    <source>
        <dbReference type="EMBL" id="MBL0742268.1"/>
    </source>
</evidence>
<dbReference type="InterPro" id="IPR050834">
    <property type="entry name" value="Glycosyltransf_2"/>
</dbReference>
<comment type="caution">
    <text evidence="2">The sequence shown here is derived from an EMBL/GenBank/DDBJ whole genome shotgun (WGS) entry which is preliminary data.</text>
</comment>
<dbReference type="Proteomes" id="UP000613030">
    <property type="component" value="Unassembled WGS sequence"/>
</dbReference>
<dbReference type="EMBL" id="JAERRB010000004">
    <property type="protein sequence ID" value="MBL0742268.1"/>
    <property type="molecule type" value="Genomic_DNA"/>
</dbReference>
<organism evidence="2 3">
    <name type="scientific">Chryseolinea lacunae</name>
    <dbReference type="NCBI Taxonomy" id="2801331"/>
    <lineage>
        <taxon>Bacteria</taxon>
        <taxon>Pseudomonadati</taxon>
        <taxon>Bacteroidota</taxon>
        <taxon>Cytophagia</taxon>
        <taxon>Cytophagales</taxon>
        <taxon>Fulvivirgaceae</taxon>
        <taxon>Chryseolinea</taxon>
    </lineage>
</organism>
<dbReference type="Gene3D" id="3.90.550.10">
    <property type="entry name" value="Spore Coat Polysaccharide Biosynthesis Protein SpsA, Chain A"/>
    <property type="match status" value="1"/>
</dbReference>